<sequence>MTDLFHLVIAVLLVLVAAYLPGFWTVRALAGSRLLALSLAPAISAAVAGIGAMVAPVVGLDWSWLSFAGSGAVLVLAAWILARRGVRLPATLLDGPLVARRSPAALVAWIGALTAALAVTIGPIAARAGRPDAVLERYDTLFHLTALTYIRETGNASSLNLNAVANTAGRPASYPAAFHDLAALVPLVDIPIVLNGTVLALALVPWILGTALLARVVFPRVTWAPPAVALVATLIPASPVNLWIHLSPVPNLAGFAALSGALAGAVALWTALAAQADPAPQEAACPPRGGIAPAPARQAVIAALLAIGLAGAGLALLHPNVAVTALILLAVLTTVTGLPQWRRRPWLIAVPVLAMLPVAVLAYTPLGARVTGFAGGLQVPWWNALAEVGLGLLTVWPMALGVVMAALWWPGLVTALRTPQRWLTVAWLVLAVMYLDAAVDSPLNLSVLYFRGQDRIAIPLAMLSALLVVPGLQAWAGLLRRTLDVDAARGRRPVIAVLVVLATVAALSSIPTRLDNAAKNLAEHYPGRGRFLQADELAQFARTAPQLDRDRSILASPYSGAAHMYALHGLPAYLPVAGVALNDSDRAAIEAVPLAGSSPAHCRALLDQGIGYVYQERLLYQFDPAFRSIGERGDDLGTVVFETEHSRLIRIECDPGQ</sequence>
<feature type="transmembrane region" description="Helical" evidence="1">
    <location>
        <begin position="295"/>
        <end position="315"/>
    </location>
</feature>
<feature type="transmembrane region" description="Helical" evidence="1">
    <location>
        <begin position="252"/>
        <end position="274"/>
    </location>
</feature>
<organism evidence="2 3">
    <name type="scientific">Brachybacterium muris UCD-AY4</name>
    <dbReference type="NCBI Taxonomy" id="1249481"/>
    <lineage>
        <taxon>Bacteria</taxon>
        <taxon>Bacillati</taxon>
        <taxon>Actinomycetota</taxon>
        <taxon>Actinomycetes</taxon>
        <taxon>Micrococcales</taxon>
        <taxon>Dermabacteraceae</taxon>
        <taxon>Brachybacterium</taxon>
    </lineage>
</organism>
<dbReference type="AlphaFoldDB" id="A0A022KYP9"/>
<keyword evidence="1" id="KW-0812">Transmembrane</keyword>
<dbReference type="HOGENOM" id="CLU_017691_2_0_11"/>
<dbReference type="EMBL" id="AORC01000015">
    <property type="protein sequence ID" value="EYT48372.1"/>
    <property type="molecule type" value="Genomic_DNA"/>
</dbReference>
<name>A0A022KYP9_9MICO</name>
<reference evidence="2 3" key="1">
    <citation type="journal article" date="2013" name="Genome Announc.">
        <title>Draft genome sequence of an Actinobacterium, Brachybacterium muris strain UCD-AY4.</title>
        <authorList>
            <person name="Lo J.R."/>
            <person name="Lang J.M."/>
            <person name="Darling A.E."/>
            <person name="Eisen J.A."/>
            <person name="Coil D.A."/>
        </authorList>
    </citation>
    <scope>NUCLEOTIDE SEQUENCE [LARGE SCALE GENOMIC DNA]</scope>
    <source>
        <strain evidence="2 3">UCD-AY4</strain>
    </source>
</reference>
<evidence type="ECO:0008006" key="4">
    <source>
        <dbReference type="Google" id="ProtNLM"/>
    </source>
</evidence>
<keyword evidence="3" id="KW-1185">Reference proteome</keyword>
<feature type="transmembrane region" description="Helical" evidence="1">
    <location>
        <begin position="491"/>
        <end position="510"/>
    </location>
</feature>
<evidence type="ECO:0000313" key="2">
    <source>
        <dbReference type="EMBL" id="EYT48372.1"/>
    </source>
</evidence>
<feature type="transmembrane region" description="Helical" evidence="1">
    <location>
        <begin position="103"/>
        <end position="126"/>
    </location>
</feature>
<comment type="caution">
    <text evidence="2">The sequence shown here is derived from an EMBL/GenBank/DDBJ whole genome shotgun (WGS) entry which is preliminary data.</text>
</comment>
<gene>
    <name evidence="2" type="ORF">D641_0112085</name>
</gene>
<dbReference type="STRING" id="1249481.D641_0112085"/>
<feature type="transmembrane region" description="Helical" evidence="1">
    <location>
        <begin position="64"/>
        <end position="82"/>
    </location>
</feature>
<feature type="transmembrane region" description="Helical" evidence="1">
    <location>
        <begin position="6"/>
        <end position="24"/>
    </location>
</feature>
<dbReference type="InterPro" id="IPR046671">
    <property type="entry name" value="DUF6541"/>
</dbReference>
<feature type="transmembrane region" description="Helical" evidence="1">
    <location>
        <begin position="457"/>
        <end position="479"/>
    </location>
</feature>
<keyword evidence="1" id="KW-0472">Membrane</keyword>
<feature type="transmembrane region" description="Helical" evidence="1">
    <location>
        <begin position="36"/>
        <end position="58"/>
    </location>
</feature>
<dbReference type="Proteomes" id="UP000019754">
    <property type="component" value="Unassembled WGS sequence"/>
</dbReference>
<feature type="transmembrane region" description="Helical" evidence="1">
    <location>
        <begin position="421"/>
        <end position="437"/>
    </location>
</feature>
<dbReference type="RefSeq" id="WP_017823764.1">
    <property type="nucleotide sequence ID" value="NZ_AORC01000015.1"/>
</dbReference>
<feature type="transmembrane region" description="Helical" evidence="1">
    <location>
        <begin position="388"/>
        <end position="409"/>
    </location>
</feature>
<dbReference type="Pfam" id="PF20176">
    <property type="entry name" value="DUF6541"/>
    <property type="match status" value="1"/>
</dbReference>
<keyword evidence="1" id="KW-1133">Transmembrane helix</keyword>
<feature type="transmembrane region" description="Helical" evidence="1">
    <location>
        <begin position="226"/>
        <end position="246"/>
    </location>
</feature>
<dbReference type="OrthoDB" id="3169698at2"/>
<evidence type="ECO:0000313" key="3">
    <source>
        <dbReference type="Proteomes" id="UP000019754"/>
    </source>
</evidence>
<feature type="transmembrane region" description="Helical" evidence="1">
    <location>
        <begin position="346"/>
        <end position="368"/>
    </location>
</feature>
<evidence type="ECO:0000256" key="1">
    <source>
        <dbReference type="SAM" id="Phobius"/>
    </source>
</evidence>
<proteinExistence type="predicted"/>
<protein>
    <recommendedName>
        <fullName evidence="4">4-amino-4-deoxy-L-arabinose transferase</fullName>
    </recommendedName>
</protein>
<feature type="transmembrane region" description="Helical" evidence="1">
    <location>
        <begin position="321"/>
        <end position="339"/>
    </location>
</feature>
<accession>A0A022KYP9</accession>
<feature type="transmembrane region" description="Helical" evidence="1">
    <location>
        <begin position="192"/>
        <end position="214"/>
    </location>
</feature>